<keyword evidence="2" id="KW-1133">Transmembrane helix</keyword>
<proteinExistence type="predicted"/>
<feature type="region of interest" description="Disordered" evidence="1">
    <location>
        <begin position="46"/>
        <end position="78"/>
    </location>
</feature>
<name>A0AAU2JNT8_9ACTN</name>
<protein>
    <recommendedName>
        <fullName evidence="4">DUF2273 domain-containing protein</fullName>
    </recommendedName>
</protein>
<evidence type="ECO:0008006" key="4">
    <source>
        <dbReference type="Google" id="ProtNLM"/>
    </source>
</evidence>
<reference evidence="3" key="1">
    <citation type="submission" date="2022-10" db="EMBL/GenBank/DDBJ databases">
        <title>The complete genomes of actinobacterial strains from the NBC collection.</title>
        <authorList>
            <person name="Joergensen T.S."/>
            <person name="Alvarez Arevalo M."/>
            <person name="Sterndorff E.B."/>
            <person name="Faurdal D."/>
            <person name="Vuksanovic O."/>
            <person name="Mourched A.-S."/>
            <person name="Charusanti P."/>
            <person name="Shaw S."/>
            <person name="Blin K."/>
            <person name="Weber T."/>
        </authorList>
    </citation>
    <scope>NUCLEOTIDE SEQUENCE</scope>
    <source>
        <strain evidence="3">NBC_00049</strain>
    </source>
</reference>
<evidence type="ECO:0000313" key="3">
    <source>
        <dbReference type="EMBL" id="WTU73184.1"/>
    </source>
</evidence>
<keyword evidence="2" id="KW-0472">Membrane</keyword>
<organism evidence="3">
    <name type="scientific">Streptomyces sp. NBC_00049</name>
    <dbReference type="NCBI Taxonomy" id="2903617"/>
    <lineage>
        <taxon>Bacteria</taxon>
        <taxon>Bacillati</taxon>
        <taxon>Actinomycetota</taxon>
        <taxon>Actinomycetes</taxon>
        <taxon>Kitasatosporales</taxon>
        <taxon>Streptomycetaceae</taxon>
        <taxon>Streptomyces</taxon>
    </lineage>
</organism>
<evidence type="ECO:0000256" key="2">
    <source>
        <dbReference type="SAM" id="Phobius"/>
    </source>
</evidence>
<accession>A0AAU2JNT8</accession>
<sequence length="78" mass="8644">MSMAVVGLLAGMALGFAGYFGGFGAFLLVAALGAVGFVVGRFLDGDLEPGDLFRPRDRDRGDRDRHDRDRRDRDDRRR</sequence>
<gene>
    <name evidence="3" type="ORF">OG327_07450</name>
</gene>
<feature type="transmembrane region" description="Helical" evidence="2">
    <location>
        <begin position="25"/>
        <end position="43"/>
    </location>
</feature>
<dbReference type="EMBL" id="CP108264">
    <property type="protein sequence ID" value="WTU73184.1"/>
    <property type="molecule type" value="Genomic_DNA"/>
</dbReference>
<feature type="compositionally biased region" description="Basic and acidic residues" evidence="1">
    <location>
        <begin position="51"/>
        <end position="78"/>
    </location>
</feature>
<keyword evidence="2" id="KW-0812">Transmembrane</keyword>
<evidence type="ECO:0000256" key="1">
    <source>
        <dbReference type="SAM" id="MobiDB-lite"/>
    </source>
</evidence>
<dbReference type="AlphaFoldDB" id="A0AAU2JNT8"/>